<evidence type="ECO:0000259" key="1">
    <source>
        <dbReference type="Pfam" id="PF13452"/>
    </source>
</evidence>
<dbReference type="AlphaFoldDB" id="A0A7I7WLE1"/>
<dbReference type="InterPro" id="IPR029069">
    <property type="entry name" value="HotDog_dom_sf"/>
</dbReference>
<accession>A0A7I7WLE1</accession>
<dbReference type="Pfam" id="PF13452">
    <property type="entry name" value="FAS1_DH_region"/>
    <property type="match status" value="1"/>
</dbReference>
<feature type="domain" description="FAS1-like dehydratase" evidence="1">
    <location>
        <begin position="33"/>
        <end position="171"/>
    </location>
</feature>
<sequence>MTVTELAKDELRERLDALIGTPTDGVGKKSHAPDPVNAAMIRHWAYALDDMNPAYLDPEFAENSRYGGLVSPPVMLQSWTMPPPKLAGIHERGGVPIEIKTNPLQFLSDAGYTGIIATNSEFEIERYPRVGDQITAETVFDSISDEKKTAMGNGFFVTWVTTYRDQNDEVIGRQWFRTLRFKTGGAPAGTAGD</sequence>
<name>A0A7I7WLE1_MYCGU</name>
<dbReference type="SUPFAM" id="SSF54637">
    <property type="entry name" value="Thioesterase/thiol ester dehydrase-isomerase"/>
    <property type="match status" value="1"/>
</dbReference>
<proteinExistence type="predicted"/>
<dbReference type="InterPro" id="IPR039569">
    <property type="entry name" value="FAS1-like_DH_region"/>
</dbReference>
<organism evidence="2 3">
    <name type="scientific">Mycolicibacterium gadium</name>
    <name type="common">Mycobacterium gadium</name>
    <dbReference type="NCBI Taxonomy" id="1794"/>
    <lineage>
        <taxon>Bacteria</taxon>
        <taxon>Bacillati</taxon>
        <taxon>Actinomycetota</taxon>
        <taxon>Actinomycetes</taxon>
        <taxon>Mycobacteriales</taxon>
        <taxon>Mycobacteriaceae</taxon>
        <taxon>Mycolicibacterium</taxon>
    </lineage>
</organism>
<gene>
    <name evidence="2" type="ORF">MGAD_21070</name>
</gene>
<dbReference type="Gene3D" id="3.10.129.10">
    <property type="entry name" value="Hotdog Thioesterase"/>
    <property type="match status" value="1"/>
</dbReference>
<reference evidence="2 3" key="1">
    <citation type="journal article" date="2019" name="Emerg. Microbes Infect.">
        <title>Comprehensive subspecies identification of 175 nontuberculous mycobacteria species based on 7547 genomic profiles.</title>
        <authorList>
            <person name="Matsumoto Y."/>
            <person name="Kinjo T."/>
            <person name="Motooka D."/>
            <person name="Nabeya D."/>
            <person name="Jung N."/>
            <person name="Uechi K."/>
            <person name="Horii T."/>
            <person name="Iida T."/>
            <person name="Fujita J."/>
            <person name="Nakamura S."/>
        </authorList>
    </citation>
    <scope>NUCLEOTIDE SEQUENCE [LARGE SCALE GENOMIC DNA]</scope>
    <source>
        <strain evidence="2 3">JCM 12688</strain>
    </source>
</reference>
<dbReference type="Proteomes" id="UP000466187">
    <property type="component" value="Chromosome"/>
</dbReference>
<protein>
    <recommendedName>
        <fullName evidence="1">FAS1-like dehydratase domain-containing protein</fullName>
    </recommendedName>
</protein>
<evidence type="ECO:0000313" key="2">
    <source>
        <dbReference type="EMBL" id="BBZ17772.1"/>
    </source>
</evidence>
<dbReference type="EMBL" id="AP022608">
    <property type="protein sequence ID" value="BBZ17772.1"/>
    <property type="molecule type" value="Genomic_DNA"/>
</dbReference>
<dbReference type="CDD" id="cd03441">
    <property type="entry name" value="R_hydratase_like"/>
    <property type="match status" value="1"/>
</dbReference>
<dbReference type="KEGG" id="mgad:MGAD_21070"/>
<evidence type="ECO:0000313" key="3">
    <source>
        <dbReference type="Proteomes" id="UP000466187"/>
    </source>
</evidence>